<evidence type="ECO:0000313" key="1">
    <source>
        <dbReference type="EMBL" id="EMZ16477.1"/>
    </source>
</evidence>
<protein>
    <submittedName>
        <fullName evidence="1">Uncharacterized protein</fullName>
    </submittedName>
</protein>
<dbReference type="HOGENOM" id="CLU_067283_1_0_9"/>
<gene>
    <name evidence="1" type="ORF">C823_06199</name>
</gene>
<dbReference type="PATRIC" id="fig|1235802.3.peg.6556"/>
<dbReference type="AlphaFoldDB" id="N1ZHP3"/>
<evidence type="ECO:0000313" key="2">
    <source>
        <dbReference type="Proteomes" id="UP000012589"/>
    </source>
</evidence>
<proteinExistence type="predicted"/>
<sequence>MSEGIVYQNKDILFKILGQTYKEKSFAAYGIDLPPIRELLPTDLPKIAANEKSIDNLFLLEDGTYAIVDYESVYKKANKIKYLNYIARVMEKYFKENETFNLRLIVIYTSDVQSAEPTLETDCFALRTEQAFLSHIDGEAAFREIQGKLQSGIPLADDDLMRLVILPLTVPGTEGKQNMLVRIVELAEQIPDEGQRIFTLSGVIVASDKFINRDYMDQIRRRINMTQLGQLYEKEKIEYANQKVRENIKEMAKSLMDEGDDIIKIMKVTGLTEAELLRLQDENVTV</sequence>
<accession>N1ZHP3</accession>
<keyword evidence="2" id="KW-1185">Reference proteome</keyword>
<dbReference type="EMBL" id="AQFT01000232">
    <property type="protein sequence ID" value="EMZ16477.1"/>
    <property type="molecule type" value="Genomic_DNA"/>
</dbReference>
<organism evidence="1 2">
    <name type="scientific">Eubacterium plexicaudatum ASF492</name>
    <dbReference type="NCBI Taxonomy" id="1235802"/>
    <lineage>
        <taxon>Bacteria</taxon>
        <taxon>Bacillati</taxon>
        <taxon>Bacillota</taxon>
        <taxon>Clostridia</taxon>
        <taxon>Eubacteriales</taxon>
        <taxon>Eubacteriaceae</taxon>
        <taxon>Eubacterium</taxon>
    </lineage>
</organism>
<name>N1ZHP3_9FIRM</name>
<dbReference type="eggNOG" id="COG5464">
    <property type="taxonomic scope" value="Bacteria"/>
</dbReference>
<dbReference type="STRING" id="1235802.C823_06199"/>
<reference evidence="1 2" key="1">
    <citation type="journal article" date="2014" name="Genome Announc.">
        <title>Draft genome sequences of the altered schaedler flora, a defined bacterial community from gnotobiotic mice.</title>
        <authorList>
            <person name="Wannemuehler M.J."/>
            <person name="Overstreet A.M."/>
            <person name="Ward D.V."/>
            <person name="Phillips G.J."/>
        </authorList>
    </citation>
    <scope>NUCLEOTIDE SEQUENCE [LARGE SCALE GENOMIC DNA]</scope>
    <source>
        <strain evidence="1 2">ASF492</strain>
    </source>
</reference>
<dbReference type="Proteomes" id="UP000012589">
    <property type="component" value="Unassembled WGS sequence"/>
</dbReference>
<comment type="caution">
    <text evidence="1">The sequence shown here is derived from an EMBL/GenBank/DDBJ whole genome shotgun (WGS) entry which is preliminary data.</text>
</comment>